<dbReference type="PANTHER" id="PTHR24058:SF130">
    <property type="entry name" value="SERINE_THREONINE PROTEIN KINASES-RELATED"/>
    <property type="match status" value="1"/>
</dbReference>
<comment type="caution">
    <text evidence="8">The sequence shown here is derived from an EMBL/GenBank/DDBJ whole genome shotgun (WGS) entry which is preliminary data.</text>
</comment>
<feature type="compositionally biased region" description="Polar residues" evidence="6">
    <location>
        <begin position="864"/>
        <end position="875"/>
    </location>
</feature>
<evidence type="ECO:0000256" key="3">
    <source>
        <dbReference type="ARBA" id="ARBA00022741"/>
    </source>
</evidence>
<dbReference type="SUPFAM" id="SSF56112">
    <property type="entry name" value="Protein kinase-like (PK-like)"/>
    <property type="match status" value="1"/>
</dbReference>
<feature type="region of interest" description="Disordered" evidence="6">
    <location>
        <begin position="1055"/>
        <end position="1086"/>
    </location>
</feature>
<keyword evidence="4" id="KW-0418">Kinase</keyword>
<keyword evidence="3" id="KW-0547">Nucleotide-binding</keyword>
<dbReference type="SMART" id="SM00220">
    <property type="entry name" value="S_TKc"/>
    <property type="match status" value="1"/>
</dbReference>
<feature type="compositionally biased region" description="Polar residues" evidence="6">
    <location>
        <begin position="1188"/>
        <end position="1203"/>
    </location>
</feature>
<dbReference type="InterPro" id="IPR050494">
    <property type="entry name" value="Ser_Thr_dual-spec_kinase"/>
</dbReference>
<dbReference type="Pfam" id="PF00069">
    <property type="entry name" value="Pkinase"/>
    <property type="match status" value="1"/>
</dbReference>
<evidence type="ECO:0000313" key="9">
    <source>
        <dbReference type="Proteomes" id="UP001438707"/>
    </source>
</evidence>
<evidence type="ECO:0000256" key="4">
    <source>
        <dbReference type="ARBA" id="ARBA00022777"/>
    </source>
</evidence>
<feature type="domain" description="Protein kinase" evidence="7">
    <location>
        <begin position="44"/>
        <end position="360"/>
    </location>
</feature>
<keyword evidence="5" id="KW-0067">ATP-binding</keyword>
<organism evidence="8 9">
    <name type="scientific">Apatococcus lobatus</name>
    <dbReference type="NCBI Taxonomy" id="904363"/>
    <lineage>
        <taxon>Eukaryota</taxon>
        <taxon>Viridiplantae</taxon>
        <taxon>Chlorophyta</taxon>
        <taxon>core chlorophytes</taxon>
        <taxon>Trebouxiophyceae</taxon>
        <taxon>Chlorellales</taxon>
        <taxon>Chlorellaceae</taxon>
        <taxon>Apatococcus</taxon>
    </lineage>
</organism>
<dbReference type="PROSITE" id="PS50011">
    <property type="entry name" value="PROTEIN_KINASE_DOM"/>
    <property type="match status" value="1"/>
</dbReference>
<dbReference type="Gene3D" id="3.30.200.20">
    <property type="entry name" value="Phosphorylase Kinase, domain 1"/>
    <property type="match status" value="1"/>
</dbReference>
<keyword evidence="9" id="KW-1185">Reference proteome</keyword>
<keyword evidence="2" id="KW-0808">Transferase</keyword>
<sequence>MLTVGHRQLSCPQGNESVISTAAQTLPDGRMCLSIDLPLLGQRFQHLRLLGSGSAGQVILAHDTYRGPQAQVAIKVMKRQCLADGLKEMQVLRLFSSQCYTSGAAIVDIRGAFTHAGHLCLVLERLGPTLLDYTVSSAGLPASQQLLQLQKIAMQLLGALKMLHDRQIVHADVKPENCLLMANSPGRPARLKVKLVDFGSCFSLTGTNTLNATIEAQTLPYRAPEVVKRQGCGTAMDMWSLGALMAELALHRPLFPARSPKQLLQQVAAALSVVTPPLLPQLGTALQQGRKSLAQMSAGGQACRLGPRTEPLSSWQQSACPLQLELARIDSNLARLVIGLLDQNPSTRLTAAAALQHPFFATLGSGPDTASQQPCAVSAAPFRSSSQSPSLMDLQLNRLPGSQGPGMSPHPAFNGAQSLGLASSLADSLEVPAAGRSASAPKLMTLDTTGVVTSEGTCQLPTTELTMTAPGAATSHSGACHAGHQQDPDASTCASPDVRSIRNSADAASLCTAHHADTSILETQGLLEQAGNASDTVTAAAASAWASPAPKLLATQRQIPQTPCSPCMGGPSWTHSAQPTPFGPSRGPQETDLQAMGHSSHQPSPNTAIFAQIATPACEGTGDVVTEQPPHQPSPHSSGMELQNITSVFLSAGMQPAEGCGTEHKEHSQGATIAASRVHPVGRNLRESSSHLFQLRAAGFASWQHLGSPSGESMPTTAAALESQPKRLPRLPIDIQTTAQEAEAGEMPPSMHLHVPGSTGLPSSAPGPDRTQHLDAHSHANGVRAEGLTGPTRRHPCENQHYQCPDTQMHATQKCTSAEGLQKAVRAHSGQPGGRSLCRAFHKAGSPALEPQSKRPHQVCQDVTLPSSAGGQPYTNPGLPLPDSNHSPADAASPQLGPHAADVCCTPAAVTDSAANGGSCSVPILQPPMAASSLKATICKNGGAAGSQQVSAAPAISPFSRPPSKDSSKPISSSIFLQRCQASRKRPRLDTRAPLDQSLHLSSKWEGHAGVDKKSEFATGGGDAGLVRRQPQQKQQLHSTLIDNAEFGLHSHPLSSMIVNETPPGSRSGSQGPSQDDTVMDDPDQQATSKLLPASLQTDTDMTCCNNVETASLQLNIEDHSHASKKDVWLPLVLTGMPAQTVSRQSHGNALPAATGPASRGRRTRQQTQADVLAIPDPMDSLGPSPAVSGQKTSGCNMLSSHKGQPPVNPSGKQFWSPGIPQHHPAASLVKPQTEKIVRGQSRASIEQPLIFETALLQQVAAGDHLPEASKSAGRAHKGQHDAYDATAQAGASLANRRTTRLINKAAISALSMVHQGPAPSTLAHQQKTVPDSEDGNERASSPCQPQASMSTAADRRKTGRHRLADNEGKPWWVV</sequence>
<reference evidence="8 9" key="1">
    <citation type="journal article" date="2024" name="Nat. Commun.">
        <title>Phylogenomics reveals the evolutionary origins of lichenization in chlorophyte algae.</title>
        <authorList>
            <person name="Puginier C."/>
            <person name="Libourel C."/>
            <person name="Otte J."/>
            <person name="Skaloud P."/>
            <person name="Haon M."/>
            <person name="Grisel S."/>
            <person name="Petersen M."/>
            <person name="Berrin J.G."/>
            <person name="Delaux P.M."/>
            <person name="Dal Grande F."/>
            <person name="Keller J."/>
        </authorList>
    </citation>
    <scope>NUCLEOTIDE SEQUENCE [LARGE SCALE GENOMIC DNA]</scope>
    <source>
        <strain evidence="8 9">SAG 2145</strain>
    </source>
</reference>
<dbReference type="InterPro" id="IPR000719">
    <property type="entry name" value="Prot_kinase_dom"/>
</dbReference>
<feature type="region of interest" description="Disordered" evidence="6">
    <location>
        <begin position="863"/>
        <end position="896"/>
    </location>
</feature>
<feature type="region of interest" description="Disordered" evidence="6">
    <location>
        <begin position="745"/>
        <end position="775"/>
    </location>
</feature>
<feature type="region of interest" description="Disordered" evidence="6">
    <location>
        <begin position="1143"/>
        <end position="1210"/>
    </location>
</feature>
<evidence type="ECO:0000256" key="2">
    <source>
        <dbReference type="ARBA" id="ARBA00022679"/>
    </source>
</evidence>
<name>A0AAW1RVR3_9CHLO</name>
<feature type="compositionally biased region" description="Polar residues" evidence="6">
    <location>
        <begin position="1339"/>
        <end position="1352"/>
    </location>
</feature>
<dbReference type="GO" id="GO:0005524">
    <property type="term" value="F:ATP binding"/>
    <property type="evidence" value="ECO:0007669"/>
    <property type="project" value="UniProtKB-KW"/>
</dbReference>
<feature type="compositionally biased region" description="Low complexity" evidence="6">
    <location>
        <begin position="1063"/>
        <end position="1075"/>
    </location>
</feature>
<dbReference type="InterPro" id="IPR011009">
    <property type="entry name" value="Kinase-like_dom_sf"/>
</dbReference>
<dbReference type="Gene3D" id="1.10.510.10">
    <property type="entry name" value="Transferase(Phosphotransferase) domain 1"/>
    <property type="match status" value="1"/>
</dbReference>
<keyword evidence="1" id="KW-0723">Serine/threonine-protein kinase</keyword>
<evidence type="ECO:0000256" key="1">
    <source>
        <dbReference type="ARBA" id="ARBA00022527"/>
    </source>
</evidence>
<feature type="region of interest" description="Disordered" evidence="6">
    <location>
        <begin position="953"/>
        <end position="1036"/>
    </location>
</feature>
<dbReference type="GO" id="GO:0004674">
    <property type="term" value="F:protein serine/threonine kinase activity"/>
    <property type="evidence" value="ECO:0007669"/>
    <property type="project" value="UniProtKB-KW"/>
</dbReference>
<evidence type="ECO:0000256" key="6">
    <source>
        <dbReference type="SAM" id="MobiDB-lite"/>
    </source>
</evidence>
<dbReference type="Proteomes" id="UP001438707">
    <property type="component" value="Unassembled WGS sequence"/>
</dbReference>
<dbReference type="InterPro" id="IPR008271">
    <property type="entry name" value="Ser/Thr_kinase_AS"/>
</dbReference>
<evidence type="ECO:0000259" key="7">
    <source>
        <dbReference type="PROSITE" id="PS50011"/>
    </source>
</evidence>
<evidence type="ECO:0000256" key="5">
    <source>
        <dbReference type="ARBA" id="ARBA00022840"/>
    </source>
</evidence>
<accession>A0AAW1RVR3</accession>
<proteinExistence type="predicted"/>
<dbReference type="PROSITE" id="PS00108">
    <property type="entry name" value="PROTEIN_KINASE_ST"/>
    <property type="match status" value="1"/>
</dbReference>
<protein>
    <recommendedName>
        <fullName evidence="7">Protein kinase domain-containing protein</fullName>
    </recommendedName>
</protein>
<dbReference type="PANTHER" id="PTHR24058">
    <property type="entry name" value="DUAL SPECIFICITY PROTEIN KINASE"/>
    <property type="match status" value="1"/>
</dbReference>
<feature type="compositionally biased region" description="Basic and acidic residues" evidence="6">
    <location>
        <begin position="1003"/>
        <end position="1016"/>
    </location>
</feature>
<evidence type="ECO:0000313" key="8">
    <source>
        <dbReference type="EMBL" id="KAK9837871.1"/>
    </source>
</evidence>
<feature type="region of interest" description="Disordered" evidence="6">
    <location>
        <begin position="570"/>
        <end position="603"/>
    </location>
</feature>
<gene>
    <name evidence="8" type="ORF">WJX74_006891</name>
</gene>
<dbReference type="EMBL" id="JALJOS010000006">
    <property type="protein sequence ID" value="KAK9837871.1"/>
    <property type="molecule type" value="Genomic_DNA"/>
</dbReference>
<feature type="region of interest" description="Disordered" evidence="6">
    <location>
        <begin position="1317"/>
        <end position="1375"/>
    </location>
</feature>